<dbReference type="Proteomes" id="UP001474421">
    <property type="component" value="Unassembled WGS sequence"/>
</dbReference>
<dbReference type="Gene3D" id="3.40.50.2300">
    <property type="match status" value="2"/>
</dbReference>
<comment type="subcellular location">
    <subcellularLocation>
        <location evidence="1">Cell membrane</location>
        <topology evidence="1">Multi-pass membrane protein</topology>
    </subcellularLocation>
</comment>
<dbReference type="PRINTS" id="PR00248">
    <property type="entry name" value="GPCRMGR"/>
</dbReference>
<dbReference type="Gene3D" id="2.10.50.30">
    <property type="entry name" value="GPCR, family 3, nine cysteines domain"/>
    <property type="match status" value="1"/>
</dbReference>
<proteinExistence type="inferred from homology"/>
<dbReference type="FunFam" id="2.10.50.30:FF:000002">
    <property type="entry name" value="Vomeronasal 2 receptor, h1"/>
    <property type="match status" value="1"/>
</dbReference>
<evidence type="ECO:0000256" key="8">
    <source>
        <dbReference type="ARBA" id="ARBA00023136"/>
    </source>
</evidence>
<feature type="transmembrane region" description="Helical" evidence="12">
    <location>
        <begin position="845"/>
        <end position="867"/>
    </location>
</feature>
<dbReference type="EMBL" id="JAOTOJ010000008">
    <property type="protein sequence ID" value="KAK9397370.1"/>
    <property type="molecule type" value="Genomic_DNA"/>
</dbReference>
<keyword evidence="7" id="KW-0297">G-protein coupled receptor</keyword>
<keyword evidence="11" id="KW-0807">Transducer</keyword>
<feature type="transmembrane region" description="Helical" evidence="12">
    <location>
        <begin position="665"/>
        <end position="683"/>
    </location>
</feature>
<keyword evidence="4 12" id="KW-0812">Transmembrane</keyword>
<comment type="similarity">
    <text evidence="2">Belongs to the G-protein coupled receptor 3 family.</text>
</comment>
<dbReference type="SUPFAM" id="SSF53822">
    <property type="entry name" value="Periplasmic binding protein-like I"/>
    <property type="match status" value="1"/>
</dbReference>
<evidence type="ECO:0000259" key="13">
    <source>
        <dbReference type="PROSITE" id="PS50259"/>
    </source>
</evidence>
<reference evidence="14 15" key="1">
    <citation type="journal article" date="2024" name="Proc. Natl. Acad. Sci. U.S.A.">
        <title>The genetic regulatory architecture and epigenomic basis for age-related changes in rattlesnake venom.</title>
        <authorList>
            <person name="Hogan M.P."/>
            <person name="Holding M.L."/>
            <person name="Nystrom G.S."/>
            <person name="Colston T.J."/>
            <person name="Bartlett D.A."/>
            <person name="Mason A.J."/>
            <person name="Ellsworth S.A."/>
            <person name="Rautsaw R.M."/>
            <person name="Lawrence K.C."/>
            <person name="Strickland J.L."/>
            <person name="He B."/>
            <person name="Fraser P."/>
            <person name="Margres M.J."/>
            <person name="Gilbert D.M."/>
            <person name="Gibbs H.L."/>
            <person name="Parkinson C.L."/>
            <person name="Rokyta D.R."/>
        </authorList>
    </citation>
    <scope>NUCLEOTIDE SEQUENCE [LARGE SCALE GENOMIC DNA]</scope>
    <source>
        <strain evidence="14">DRR0105</strain>
    </source>
</reference>
<feature type="transmembrane region" description="Helical" evidence="12">
    <location>
        <begin position="625"/>
        <end position="644"/>
    </location>
</feature>
<evidence type="ECO:0000256" key="4">
    <source>
        <dbReference type="ARBA" id="ARBA00022692"/>
    </source>
</evidence>
<evidence type="ECO:0000313" key="15">
    <source>
        <dbReference type="Proteomes" id="UP001474421"/>
    </source>
</evidence>
<dbReference type="InterPro" id="IPR004073">
    <property type="entry name" value="GPCR_3_vmron_rcpt_2"/>
</dbReference>
<keyword evidence="6 12" id="KW-1133">Transmembrane helix</keyword>
<dbReference type="Pfam" id="PF01094">
    <property type="entry name" value="ANF_receptor"/>
    <property type="match status" value="1"/>
</dbReference>
<dbReference type="PROSITE" id="PS50259">
    <property type="entry name" value="G_PROTEIN_RECEP_F3_4"/>
    <property type="match status" value="1"/>
</dbReference>
<feature type="transmembrane region" description="Helical" evidence="12">
    <location>
        <begin position="733"/>
        <end position="757"/>
    </location>
</feature>
<dbReference type="PANTHER" id="PTHR24061">
    <property type="entry name" value="CALCIUM-SENSING RECEPTOR-RELATED"/>
    <property type="match status" value="1"/>
</dbReference>
<name>A0AAW1B591_CROAD</name>
<sequence length="890" mass="102464">MYLCFSLEGKIVLSMLIVVALFVLLLPRVTCQMNVKCRIVDHHHIFHMYLQPGDLLFGSLVCQTFFVSSPKTFDKPPSPTYSEKYQVMTQNYQHILALVFAIKKINEDPQILPNITLGFHIYDSHINTRWAFRSAMQLISPKNHFLPNYHCDSKDNLLAVIEGLGIESSYQIPNIFSIYKMPQLSYGSAPLTMDHTHTTYFYQMVPNEAHQYREILKLLLYFRWNWVGFFTATGINSEWIFQIMVPAFVTRGICFAFIDTVYNIGMKIEYGNIKKWKFKVWNRIMTSTANIFLLFGDIRTPVFLDRLLGLGRDTERRNKINGKVWIFTAQVELKFYSNKRGQKTAELIYPGALSLAVHSNGLPGFQEFIQDRKPSSVKEDFLMRDFWSSAFSCNFPKWILNHRYSKFCSGLESLENISENILEKTITGHSYSIYNAVFAVAHALHAMYSYRFKHKRMVERWKWTFLTQHSWELLYFLKQVSFNNTIGDKVSFDQNGVFLTAFDIINWVLFPNKSFFGIKVGMINSQEPRDPKLTMDENLIVWNSWFNQVEPISVCNEKCHPGYRKQKKEGEPFCCYDCIPCPKSKISKWEDMPDCVECKEDHYPNKNQNTCIPKIVTFLSYNETMGMGLAIGAIFFSLITVALLRTFIVHHNTPIVKANNRDLTYTLLISLLLCFLSALLFIGKPRKMKCVLQQYVFGIVFSVAISSVLAKTITVVLAFMVTQPGTKRTRWMGKGLASSIVISCSFIQIGICTVWLLTSPPFPDADMQSGMGEITLQCNEASPIMFYSVIGYMGFLAIASFIVAFFARNLPDTFNEAKSITFSMLVFCSVWFSFVPTYLSTKGKYMVAVEIFSILASSAGLLSFIFLPKWYIIVVKPELNNHGKLKWRNH</sequence>
<evidence type="ECO:0000256" key="6">
    <source>
        <dbReference type="ARBA" id="ARBA00022989"/>
    </source>
</evidence>
<gene>
    <name evidence="14" type="ORF">NXF25_020731</name>
</gene>
<keyword evidence="15" id="KW-1185">Reference proteome</keyword>
<evidence type="ECO:0000256" key="11">
    <source>
        <dbReference type="ARBA" id="ARBA00023224"/>
    </source>
</evidence>
<feature type="domain" description="G-protein coupled receptors family 3 profile" evidence="13">
    <location>
        <begin position="625"/>
        <end position="880"/>
    </location>
</feature>
<evidence type="ECO:0000256" key="10">
    <source>
        <dbReference type="ARBA" id="ARBA00023180"/>
    </source>
</evidence>
<dbReference type="InterPro" id="IPR028082">
    <property type="entry name" value="Peripla_BP_I"/>
</dbReference>
<dbReference type="CDD" id="cd15283">
    <property type="entry name" value="7tmC_V2R_pheromone"/>
    <property type="match status" value="1"/>
</dbReference>
<accession>A0AAW1B591</accession>
<evidence type="ECO:0000313" key="14">
    <source>
        <dbReference type="EMBL" id="KAK9397370.1"/>
    </source>
</evidence>
<organism evidence="14 15">
    <name type="scientific">Crotalus adamanteus</name>
    <name type="common">Eastern diamondback rattlesnake</name>
    <dbReference type="NCBI Taxonomy" id="8729"/>
    <lineage>
        <taxon>Eukaryota</taxon>
        <taxon>Metazoa</taxon>
        <taxon>Chordata</taxon>
        <taxon>Craniata</taxon>
        <taxon>Vertebrata</taxon>
        <taxon>Euteleostomi</taxon>
        <taxon>Lepidosauria</taxon>
        <taxon>Squamata</taxon>
        <taxon>Bifurcata</taxon>
        <taxon>Unidentata</taxon>
        <taxon>Episquamata</taxon>
        <taxon>Toxicofera</taxon>
        <taxon>Serpentes</taxon>
        <taxon>Colubroidea</taxon>
        <taxon>Viperidae</taxon>
        <taxon>Crotalinae</taxon>
        <taxon>Crotalus</taxon>
    </lineage>
</organism>
<dbReference type="Pfam" id="PF07562">
    <property type="entry name" value="NCD3G"/>
    <property type="match status" value="1"/>
</dbReference>
<evidence type="ECO:0000256" key="3">
    <source>
        <dbReference type="ARBA" id="ARBA00022475"/>
    </source>
</evidence>
<comment type="caution">
    <text evidence="14">The sequence shown here is derived from an EMBL/GenBank/DDBJ whole genome shotgun (WGS) entry which is preliminary data.</text>
</comment>
<feature type="transmembrane region" description="Helical" evidence="12">
    <location>
        <begin position="819"/>
        <end position="839"/>
    </location>
</feature>
<dbReference type="Pfam" id="PF00003">
    <property type="entry name" value="7tm_3"/>
    <property type="match status" value="1"/>
</dbReference>
<dbReference type="PROSITE" id="PS00981">
    <property type="entry name" value="G_PROTEIN_RECEP_F3_3"/>
    <property type="match status" value="1"/>
</dbReference>
<keyword evidence="5" id="KW-0732">Signal</keyword>
<evidence type="ECO:0000256" key="9">
    <source>
        <dbReference type="ARBA" id="ARBA00023170"/>
    </source>
</evidence>
<dbReference type="AlphaFoldDB" id="A0AAW1B591"/>
<dbReference type="InterPro" id="IPR000068">
    <property type="entry name" value="GPCR_3_Ca_sens_rcpt-rel"/>
</dbReference>
<keyword evidence="9 14" id="KW-0675">Receptor</keyword>
<dbReference type="InterPro" id="IPR001828">
    <property type="entry name" value="ANF_lig-bd_rcpt"/>
</dbReference>
<keyword evidence="3" id="KW-1003">Cell membrane</keyword>
<dbReference type="InterPro" id="IPR017979">
    <property type="entry name" value="GPCR_3_CS"/>
</dbReference>
<keyword evidence="10" id="KW-0325">Glycoprotein</keyword>
<feature type="transmembrane region" description="Helical" evidence="12">
    <location>
        <begin position="784"/>
        <end position="807"/>
    </location>
</feature>
<dbReference type="InterPro" id="IPR000337">
    <property type="entry name" value="GPCR_3"/>
</dbReference>
<dbReference type="PRINTS" id="PR01535">
    <property type="entry name" value="VOMERONASL2R"/>
</dbReference>
<dbReference type="InterPro" id="IPR011500">
    <property type="entry name" value="GPCR_3_9-Cys_dom"/>
</dbReference>
<evidence type="ECO:0000256" key="7">
    <source>
        <dbReference type="ARBA" id="ARBA00023040"/>
    </source>
</evidence>
<dbReference type="InterPro" id="IPR017978">
    <property type="entry name" value="GPCR_3_C"/>
</dbReference>
<evidence type="ECO:0000256" key="12">
    <source>
        <dbReference type="SAM" id="Phobius"/>
    </source>
</evidence>
<keyword evidence="8 12" id="KW-0472">Membrane</keyword>
<evidence type="ECO:0000256" key="1">
    <source>
        <dbReference type="ARBA" id="ARBA00004651"/>
    </source>
</evidence>
<dbReference type="GO" id="GO:0004930">
    <property type="term" value="F:G protein-coupled receptor activity"/>
    <property type="evidence" value="ECO:0007669"/>
    <property type="project" value="UniProtKB-KW"/>
</dbReference>
<protein>
    <submittedName>
        <fullName evidence="14">Type-2 vomeronasal receptor</fullName>
    </submittedName>
</protein>
<evidence type="ECO:0000256" key="5">
    <source>
        <dbReference type="ARBA" id="ARBA00022729"/>
    </source>
</evidence>
<dbReference type="GO" id="GO:0005886">
    <property type="term" value="C:plasma membrane"/>
    <property type="evidence" value="ECO:0007669"/>
    <property type="project" value="UniProtKB-SubCell"/>
</dbReference>
<dbReference type="InterPro" id="IPR038550">
    <property type="entry name" value="GPCR_3_9-Cys_sf"/>
</dbReference>
<feature type="transmembrane region" description="Helical" evidence="12">
    <location>
        <begin position="695"/>
        <end position="721"/>
    </location>
</feature>
<evidence type="ECO:0000256" key="2">
    <source>
        <dbReference type="ARBA" id="ARBA00007242"/>
    </source>
</evidence>
<dbReference type="PANTHER" id="PTHR24061:SF599">
    <property type="entry name" value="G-PROTEIN COUPLED RECEPTORS FAMILY 3 PROFILE DOMAIN-CONTAINING PROTEIN"/>
    <property type="match status" value="1"/>
</dbReference>